<accession>A0A9W6GR05</accession>
<feature type="transmembrane region" description="Helical" evidence="1">
    <location>
        <begin position="339"/>
        <end position="358"/>
    </location>
</feature>
<reference evidence="3" key="1">
    <citation type="journal article" date="2023" name="Int. J. Syst. Evol. Microbiol.">
        <title>Methylocystis iwaonis sp. nov., a type II methane-oxidizing bacterium from surface soil of a rice paddy field in Japan, and emended description of the genus Methylocystis (ex Whittenbury et al. 1970) Bowman et al. 1993.</title>
        <authorList>
            <person name="Kaise H."/>
            <person name="Sawadogo J.B."/>
            <person name="Alam M.S."/>
            <person name="Ueno C."/>
            <person name="Dianou D."/>
            <person name="Shinjo R."/>
            <person name="Asakawa S."/>
        </authorList>
    </citation>
    <scope>NUCLEOTIDE SEQUENCE</scope>
    <source>
        <strain evidence="3">LMG27198</strain>
    </source>
</reference>
<name>A0A9W6GR05_9HYPH</name>
<feature type="transmembrane region" description="Helical" evidence="1">
    <location>
        <begin position="311"/>
        <end position="332"/>
    </location>
</feature>
<evidence type="ECO:0000313" key="4">
    <source>
        <dbReference type="Proteomes" id="UP001144323"/>
    </source>
</evidence>
<dbReference type="EMBL" id="BSEC01000001">
    <property type="protein sequence ID" value="GLI91315.1"/>
    <property type="molecule type" value="Genomic_DNA"/>
</dbReference>
<keyword evidence="1" id="KW-0472">Membrane</keyword>
<feature type="transmembrane region" description="Helical" evidence="1">
    <location>
        <begin position="241"/>
        <end position="261"/>
    </location>
</feature>
<gene>
    <name evidence="3" type="ORF">LMG27198_03070</name>
</gene>
<keyword evidence="1" id="KW-1133">Transmembrane helix</keyword>
<keyword evidence="1" id="KW-0812">Transmembrane</keyword>
<dbReference type="Pfam" id="PF09925">
    <property type="entry name" value="DUF2157"/>
    <property type="match status" value="1"/>
</dbReference>
<feature type="domain" description="DUF2157" evidence="2">
    <location>
        <begin position="19"/>
        <end position="160"/>
    </location>
</feature>
<feature type="transmembrane region" description="Helical" evidence="1">
    <location>
        <begin position="364"/>
        <end position="384"/>
    </location>
</feature>
<feature type="transmembrane region" description="Helical" evidence="1">
    <location>
        <begin position="391"/>
        <end position="410"/>
    </location>
</feature>
<feature type="transmembrane region" description="Helical" evidence="1">
    <location>
        <begin position="138"/>
        <end position="156"/>
    </location>
</feature>
<dbReference type="AlphaFoldDB" id="A0A9W6GR05"/>
<keyword evidence="4" id="KW-1185">Reference proteome</keyword>
<feature type="transmembrane region" description="Helical" evidence="1">
    <location>
        <begin position="416"/>
        <end position="438"/>
    </location>
</feature>
<organism evidence="3 4">
    <name type="scientific">Methylocystis echinoides</name>
    <dbReference type="NCBI Taxonomy" id="29468"/>
    <lineage>
        <taxon>Bacteria</taxon>
        <taxon>Pseudomonadati</taxon>
        <taxon>Pseudomonadota</taxon>
        <taxon>Alphaproteobacteria</taxon>
        <taxon>Hyphomicrobiales</taxon>
        <taxon>Methylocystaceae</taxon>
        <taxon>Methylocystis</taxon>
    </lineage>
</organism>
<feature type="transmembrane region" description="Helical" evidence="1">
    <location>
        <begin position="189"/>
        <end position="206"/>
    </location>
</feature>
<sequence>MFMDDRKHVAWLYDQLPALIAEGALTDETAARLRARYGPLEEGAGRRRAIVLFGILGAALIGGGVILLLAHNWEALGRLVRGLLALALLFIAQGLSFWVLARRPASMAWREGAGTLQTMAIGASIALVSQTYHTGGAFEDFLLLWALLALPVAYLLRATLPAILYLCAIAYWASAQTFFARFLPFVPDAFAYWVLLALALPWWGLALRENRHGARSSLFGWALVLTLPVGYALSLQHSAEVLWPLWCCALVAVLYLAGERWQADAPSLRQRPLLIAGALGFGALGLFLSFGDAWRFQAFQALLRGERELFLAHPAEFAIGLLWVVAALALWADALRRGVANAALVGALPVVALAGYAIGDHAPGGAAALFNLYLLIVGVGVLVTGFRTQRLGLVNAGMAVLSALIFCRFFDSDLGFVARGVAFIVVGAGFLAANLVLLRKKGAAVR</sequence>
<dbReference type="Proteomes" id="UP001144323">
    <property type="component" value="Unassembled WGS sequence"/>
</dbReference>
<comment type="caution">
    <text evidence="3">The sequence shown here is derived from an EMBL/GenBank/DDBJ whole genome shotgun (WGS) entry which is preliminary data.</text>
</comment>
<feature type="transmembrane region" description="Helical" evidence="1">
    <location>
        <begin position="49"/>
        <end position="70"/>
    </location>
</feature>
<feature type="transmembrane region" description="Helical" evidence="1">
    <location>
        <begin position="273"/>
        <end position="291"/>
    </location>
</feature>
<evidence type="ECO:0000256" key="1">
    <source>
        <dbReference type="SAM" id="Phobius"/>
    </source>
</evidence>
<proteinExistence type="predicted"/>
<feature type="transmembrane region" description="Helical" evidence="1">
    <location>
        <begin position="218"/>
        <end position="235"/>
    </location>
</feature>
<dbReference type="InterPro" id="IPR018677">
    <property type="entry name" value="DUF2157"/>
</dbReference>
<evidence type="ECO:0000259" key="2">
    <source>
        <dbReference type="Pfam" id="PF09925"/>
    </source>
</evidence>
<protein>
    <recommendedName>
        <fullName evidence="2">DUF2157 domain-containing protein</fullName>
    </recommendedName>
</protein>
<evidence type="ECO:0000313" key="3">
    <source>
        <dbReference type="EMBL" id="GLI91315.1"/>
    </source>
</evidence>
<feature type="transmembrane region" description="Helical" evidence="1">
    <location>
        <begin position="82"/>
        <end position="101"/>
    </location>
</feature>